<dbReference type="EMBL" id="JAIZPD010000003">
    <property type="protein sequence ID" value="KAH0965246.1"/>
    <property type="molecule type" value="Genomic_DNA"/>
</dbReference>
<dbReference type="AlphaFoldDB" id="A0A9P8N3E5"/>
<feature type="compositionally biased region" description="Low complexity" evidence="3">
    <location>
        <begin position="415"/>
        <end position="429"/>
    </location>
</feature>
<feature type="chain" id="PRO_5040483341" evidence="4">
    <location>
        <begin position="17"/>
        <end position="771"/>
    </location>
</feature>
<reference evidence="6" key="1">
    <citation type="submission" date="2021-09" db="EMBL/GenBank/DDBJ databases">
        <title>A high-quality genome of the endoparasitic fungus Hirsutella rhossiliensis with a comparison of Hirsutella genomes reveals transposable elements contributing to genome size variation.</title>
        <authorList>
            <person name="Lin R."/>
            <person name="Jiao Y."/>
            <person name="Sun X."/>
            <person name="Ling J."/>
            <person name="Xie B."/>
            <person name="Cheng X."/>
        </authorList>
    </citation>
    <scope>NUCLEOTIDE SEQUENCE</scope>
    <source>
        <strain evidence="6">HR02</strain>
    </source>
</reference>
<feature type="compositionally biased region" description="Polar residues" evidence="3">
    <location>
        <begin position="430"/>
        <end position="446"/>
    </location>
</feature>
<keyword evidence="7" id="KW-1185">Reference proteome</keyword>
<dbReference type="PRINTS" id="PR00792">
    <property type="entry name" value="PEPSIN"/>
</dbReference>
<dbReference type="InterPro" id="IPR001461">
    <property type="entry name" value="Aspartic_peptidase_A1"/>
</dbReference>
<keyword evidence="6" id="KW-0645">Protease</keyword>
<evidence type="ECO:0000256" key="4">
    <source>
        <dbReference type="SAM" id="SignalP"/>
    </source>
</evidence>
<dbReference type="Gene3D" id="2.40.70.10">
    <property type="entry name" value="Acid Proteases"/>
    <property type="match status" value="2"/>
</dbReference>
<sequence>MAPLWPLAVLPLVVHALSGIPADNQMVEMPGMIRYPITVVDGAPAKDRVFRRQNDVGLAPRKLGFFYSIEVKLGTPSQAVSVNFDTGSDELWVNPTCSKSADPAFCQNFGRFNGSQTFVDVKRNSTINYGTGFANLEYGYDYVQIGSSKLSQQLLGVATASEFAVTGILGAGPNLDGWNSHYPTVIDNLATQGFTNSRAFSLDIRSIESKRGSVVFGGLDTKKFSGPLEKRPIVPAAQSPDGLTRYWVYLDGISITQPNGSVVNAFDKPNGQAVLLDSGYTVSALPSAIFDKILAAFPEAKPPAQGTNLYEVPCSIGNSKGRVDFKFGKTVIKVPYNDFIWHQSANGVCVLGVTRDDDFPVLGDTFLRAAYVVYDWDNRNLHVANNEDCGSHLVAIGKGPDSVPSVVGECGAQYTTTPSSARPTSAPISNLTSTKGRGGITSTVSSRPADITSRPIASSSTSSCDSSDPSTFTYSSDLPPNPSDLPNDSSDPSTYSELPSDSDPDLSTSSSALPNYSGPSTYSSDLLTYTSTFTSTRTYAVTSCPPSVTDCPADSVTTETITGTTTWCPSQSATAALSTTIITSVIVTTKTYTVTDCHGQDCGKGYATTEVLTSTKQPWTDITATWTIPRTHTCTKGEHGCVPGQKITTTDIVTVKPMTTGPSPTPVPGCTDCRMPPPVVNPPEQASFPAPLTPLEISPQSRPVETYPAQVPPNQAVNNVPGTISMVTKPTASCVSCGPGGYSPPMVTAGATAWRAPMAAVVVGAIFAAAI</sequence>
<dbReference type="PANTHER" id="PTHR47966:SF65">
    <property type="entry name" value="ASPARTIC-TYPE ENDOPEPTIDASE"/>
    <property type="match status" value="1"/>
</dbReference>
<organism evidence="6 7">
    <name type="scientific">Hirsutella rhossiliensis</name>
    <dbReference type="NCBI Taxonomy" id="111463"/>
    <lineage>
        <taxon>Eukaryota</taxon>
        <taxon>Fungi</taxon>
        <taxon>Dikarya</taxon>
        <taxon>Ascomycota</taxon>
        <taxon>Pezizomycotina</taxon>
        <taxon>Sordariomycetes</taxon>
        <taxon>Hypocreomycetidae</taxon>
        <taxon>Hypocreales</taxon>
        <taxon>Ophiocordycipitaceae</taxon>
        <taxon>Hirsutella</taxon>
    </lineage>
</organism>
<protein>
    <submittedName>
        <fullName evidence="6">Eukaryotic aspartyl protease domain-containing protein</fullName>
    </submittedName>
</protein>
<accession>A0A9P8N3E5</accession>
<dbReference type="GO" id="GO:0004190">
    <property type="term" value="F:aspartic-type endopeptidase activity"/>
    <property type="evidence" value="ECO:0007669"/>
    <property type="project" value="InterPro"/>
</dbReference>
<name>A0A9P8N3E5_9HYPO</name>
<dbReference type="GeneID" id="68352391"/>
<evidence type="ECO:0000313" key="6">
    <source>
        <dbReference type="EMBL" id="KAH0965246.1"/>
    </source>
</evidence>
<dbReference type="Pfam" id="PF00026">
    <property type="entry name" value="Asp"/>
    <property type="match status" value="1"/>
</dbReference>
<keyword evidence="4" id="KW-0732">Signal</keyword>
<dbReference type="PROSITE" id="PS51767">
    <property type="entry name" value="PEPTIDASE_A1"/>
    <property type="match status" value="1"/>
</dbReference>
<dbReference type="GO" id="GO:0006508">
    <property type="term" value="P:proteolysis"/>
    <property type="evidence" value="ECO:0007669"/>
    <property type="project" value="UniProtKB-KW"/>
</dbReference>
<evidence type="ECO:0000313" key="7">
    <source>
        <dbReference type="Proteomes" id="UP000824596"/>
    </source>
</evidence>
<feature type="active site" evidence="2">
    <location>
        <position position="85"/>
    </location>
</feature>
<evidence type="ECO:0000256" key="1">
    <source>
        <dbReference type="ARBA" id="ARBA00007447"/>
    </source>
</evidence>
<comment type="similarity">
    <text evidence="1">Belongs to the peptidase A1 family.</text>
</comment>
<dbReference type="InterPro" id="IPR033121">
    <property type="entry name" value="PEPTIDASE_A1"/>
</dbReference>
<evidence type="ECO:0000256" key="3">
    <source>
        <dbReference type="SAM" id="MobiDB-lite"/>
    </source>
</evidence>
<feature type="compositionally biased region" description="Low complexity" evidence="3">
    <location>
        <begin position="458"/>
        <end position="517"/>
    </location>
</feature>
<gene>
    <name evidence="6" type="ORF">HRG_03262</name>
</gene>
<feature type="region of interest" description="Disordered" evidence="3">
    <location>
        <begin position="414"/>
        <end position="517"/>
    </location>
</feature>
<dbReference type="SUPFAM" id="SSF50630">
    <property type="entry name" value="Acid proteases"/>
    <property type="match status" value="1"/>
</dbReference>
<dbReference type="Proteomes" id="UP000824596">
    <property type="component" value="Unassembled WGS sequence"/>
</dbReference>
<feature type="active site" evidence="2">
    <location>
        <position position="277"/>
    </location>
</feature>
<dbReference type="OrthoDB" id="771136at2759"/>
<keyword evidence="6" id="KW-0378">Hydrolase</keyword>
<evidence type="ECO:0000256" key="2">
    <source>
        <dbReference type="PIRSR" id="PIRSR601461-1"/>
    </source>
</evidence>
<dbReference type="PANTHER" id="PTHR47966">
    <property type="entry name" value="BETA-SITE APP-CLEAVING ENZYME, ISOFORM A-RELATED"/>
    <property type="match status" value="1"/>
</dbReference>
<proteinExistence type="inferred from homology"/>
<comment type="caution">
    <text evidence="6">The sequence shown here is derived from an EMBL/GenBank/DDBJ whole genome shotgun (WGS) entry which is preliminary data.</text>
</comment>
<evidence type="ECO:0000259" key="5">
    <source>
        <dbReference type="PROSITE" id="PS51767"/>
    </source>
</evidence>
<feature type="signal peptide" evidence="4">
    <location>
        <begin position="1"/>
        <end position="16"/>
    </location>
</feature>
<dbReference type="RefSeq" id="XP_044722759.1">
    <property type="nucleotide sequence ID" value="XM_044861733.1"/>
</dbReference>
<feature type="domain" description="Peptidase A1" evidence="5">
    <location>
        <begin position="67"/>
        <end position="384"/>
    </location>
</feature>
<dbReference type="InterPro" id="IPR021109">
    <property type="entry name" value="Peptidase_aspartic_dom_sf"/>
</dbReference>